<evidence type="ECO:0000313" key="2">
    <source>
        <dbReference type="EMBL" id="KAK2146190.1"/>
    </source>
</evidence>
<dbReference type="EMBL" id="JAODUP010000625">
    <property type="protein sequence ID" value="KAK2146190.1"/>
    <property type="molecule type" value="Genomic_DNA"/>
</dbReference>
<dbReference type="InterPro" id="IPR003609">
    <property type="entry name" value="Pan_app"/>
</dbReference>
<organism evidence="2 3">
    <name type="scientific">Paralvinella palmiformis</name>
    <dbReference type="NCBI Taxonomy" id="53620"/>
    <lineage>
        <taxon>Eukaryota</taxon>
        <taxon>Metazoa</taxon>
        <taxon>Spiralia</taxon>
        <taxon>Lophotrochozoa</taxon>
        <taxon>Annelida</taxon>
        <taxon>Polychaeta</taxon>
        <taxon>Sedentaria</taxon>
        <taxon>Canalipalpata</taxon>
        <taxon>Terebellida</taxon>
        <taxon>Terebelliformia</taxon>
        <taxon>Alvinellidae</taxon>
        <taxon>Paralvinella</taxon>
    </lineage>
</organism>
<feature type="domain" description="Apple" evidence="1">
    <location>
        <begin position="73"/>
        <end position="121"/>
    </location>
</feature>
<dbReference type="InterPro" id="IPR016186">
    <property type="entry name" value="C-type_lectin-like/link_sf"/>
</dbReference>
<gene>
    <name evidence="2" type="ORF">LSH36_625g00014</name>
</gene>
<evidence type="ECO:0000259" key="1">
    <source>
        <dbReference type="Pfam" id="PF00024"/>
    </source>
</evidence>
<comment type="caution">
    <text evidence="2">The sequence shown here is derived from an EMBL/GenBank/DDBJ whole genome shotgun (WGS) entry which is preliminary data.</text>
</comment>
<evidence type="ECO:0000313" key="3">
    <source>
        <dbReference type="Proteomes" id="UP001208570"/>
    </source>
</evidence>
<dbReference type="SUPFAM" id="SSF56436">
    <property type="entry name" value="C-type lectin-like"/>
    <property type="match status" value="1"/>
</dbReference>
<dbReference type="Proteomes" id="UP001208570">
    <property type="component" value="Unassembled WGS sequence"/>
</dbReference>
<reference evidence="2" key="1">
    <citation type="journal article" date="2023" name="Mol. Biol. Evol.">
        <title>Third-Generation Sequencing Reveals the Adaptive Role of the Epigenome in Three Deep-Sea Polychaetes.</title>
        <authorList>
            <person name="Perez M."/>
            <person name="Aroh O."/>
            <person name="Sun Y."/>
            <person name="Lan Y."/>
            <person name="Juniper S.K."/>
            <person name="Young C.R."/>
            <person name="Angers B."/>
            <person name="Qian P.Y."/>
        </authorList>
    </citation>
    <scope>NUCLEOTIDE SEQUENCE</scope>
    <source>
        <strain evidence="2">P08H-3</strain>
    </source>
</reference>
<protein>
    <recommendedName>
        <fullName evidence="1">Apple domain-containing protein</fullName>
    </recommendedName>
</protein>
<keyword evidence="3" id="KW-1185">Reference proteome</keyword>
<dbReference type="SUPFAM" id="SSF57414">
    <property type="entry name" value="Hairpin loop containing domain-like"/>
    <property type="match status" value="1"/>
</dbReference>
<dbReference type="AlphaFoldDB" id="A0AAD9J5F0"/>
<sequence>MIYSNWAPGEPNNGKDADHTWIYGPDKVYFGYWDDLPENTGVNFLCEQQQRTIEVNASAAVGMIIPALYLDRLVIEELYIRSKIECLQKCLQKRQCLSANFLRVDKPSPQICVLNSATIDEHYAVIGRPGDLYHGTDVIEWLYLELSH</sequence>
<accession>A0AAD9J5F0</accession>
<name>A0AAD9J5F0_9ANNE</name>
<dbReference type="Gene3D" id="3.10.100.10">
    <property type="entry name" value="Mannose-Binding Protein A, subunit A"/>
    <property type="match status" value="1"/>
</dbReference>
<dbReference type="Pfam" id="PF00024">
    <property type="entry name" value="PAN_1"/>
    <property type="match status" value="1"/>
</dbReference>
<dbReference type="InterPro" id="IPR016187">
    <property type="entry name" value="CTDL_fold"/>
</dbReference>
<proteinExistence type="predicted"/>